<feature type="region of interest" description="Disordered" evidence="12">
    <location>
        <begin position="935"/>
        <end position="964"/>
    </location>
</feature>
<keyword evidence="9 11" id="KW-0326">Glycosidase</keyword>
<dbReference type="PANTHER" id="PTHR11177:SF333">
    <property type="entry name" value="CHITINASE"/>
    <property type="match status" value="1"/>
</dbReference>
<dbReference type="SUPFAM" id="SSF54556">
    <property type="entry name" value="Chitinase insertion domain"/>
    <property type="match status" value="1"/>
</dbReference>
<dbReference type="GO" id="GO:0008061">
    <property type="term" value="F:chitin binding"/>
    <property type="evidence" value="ECO:0007669"/>
    <property type="project" value="InterPro"/>
</dbReference>
<evidence type="ECO:0000256" key="12">
    <source>
        <dbReference type="SAM" id="MobiDB-lite"/>
    </source>
</evidence>
<evidence type="ECO:0000256" key="10">
    <source>
        <dbReference type="ARBA" id="ARBA00023326"/>
    </source>
</evidence>
<evidence type="ECO:0000256" key="1">
    <source>
        <dbReference type="ARBA" id="ARBA00000822"/>
    </source>
</evidence>
<dbReference type="SUPFAM" id="SSF51445">
    <property type="entry name" value="(Trans)glycosidases"/>
    <property type="match status" value="1"/>
</dbReference>
<keyword evidence="5" id="KW-0964">Secreted</keyword>
<comment type="caution">
    <text evidence="14">The sequence shown here is derived from an EMBL/GenBank/DDBJ whole genome shotgun (WGS) entry which is preliminary data.</text>
</comment>
<evidence type="ECO:0000256" key="8">
    <source>
        <dbReference type="ARBA" id="ARBA00023277"/>
    </source>
</evidence>
<dbReference type="InterPro" id="IPR029070">
    <property type="entry name" value="Chitinase_insertion_sf"/>
</dbReference>
<evidence type="ECO:0000256" key="11">
    <source>
        <dbReference type="RuleBase" id="RU000489"/>
    </source>
</evidence>
<accession>A0A545V6P8</accession>
<evidence type="ECO:0000256" key="9">
    <source>
        <dbReference type="ARBA" id="ARBA00023295"/>
    </source>
</evidence>
<dbReference type="OrthoDB" id="73875at2759"/>
<dbReference type="GO" id="GO:0008843">
    <property type="term" value="F:endochitinase activity"/>
    <property type="evidence" value="ECO:0007669"/>
    <property type="project" value="UniProtKB-EC"/>
</dbReference>
<comment type="catalytic activity">
    <reaction evidence="1">
        <text>Random endo-hydrolysis of N-acetyl-beta-D-glucosaminide (1-&gt;4)-beta-linkages in chitin and chitodextrins.</text>
        <dbReference type="EC" id="3.2.1.14"/>
    </reaction>
</comment>
<reference evidence="14 15" key="1">
    <citation type="journal article" date="2019" name="Appl. Microbiol. Biotechnol.">
        <title>Genome sequence of Isaria javanica and comparative genome analysis insights into family S53 peptidase evolution in fungal entomopathogens.</title>
        <authorList>
            <person name="Lin R."/>
            <person name="Zhang X."/>
            <person name="Xin B."/>
            <person name="Zou M."/>
            <person name="Gao Y."/>
            <person name="Qin F."/>
            <person name="Hu Q."/>
            <person name="Xie B."/>
            <person name="Cheng X."/>
        </authorList>
    </citation>
    <scope>NUCLEOTIDE SEQUENCE [LARGE SCALE GENOMIC DNA]</scope>
    <source>
        <strain evidence="14 15">IJ1G</strain>
    </source>
</reference>
<dbReference type="GO" id="GO:0005576">
    <property type="term" value="C:extracellular region"/>
    <property type="evidence" value="ECO:0007669"/>
    <property type="project" value="UniProtKB-SubCell"/>
</dbReference>
<evidence type="ECO:0000256" key="6">
    <source>
        <dbReference type="ARBA" id="ARBA00022801"/>
    </source>
</evidence>
<dbReference type="PROSITE" id="PS51910">
    <property type="entry name" value="GH18_2"/>
    <property type="match status" value="1"/>
</dbReference>
<keyword evidence="7" id="KW-0146">Chitin degradation</keyword>
<evidence type="ECO:0000256" key="7">
    <source>
        <dbReference type="ARBA" id="ARBA00023024"/>
    </source>
</evidence>
<dbReference type="Proteomes" id="UP000315783">
    <property type="component" value="Unassembled WGS sequence"/>
</dbReference>
<evidence type="ECO:0000256" key="4">
    <source>
        <dbReference type="ARBA" id="ARBA00012729"/>
    </source>
</evidence>
<dbReference type="Gene3D" id="3.20.20.80">
    <property type="entry name" value="Glycosidases"/>
    <property type="match status" value="1"/>
</dbReference>
<comment type="similarity">
    <text evidence="3">Belongs to the glycosyl hydrolase 18 family. Chitinase class V subfamily.</text>
</comment>
<dbReference type="SMART" id="SM00636">
    <property type="entry name" value="Glyco_18"/>
    <property type="match status" value="1"/>
</dbReference>
<dbReference type="EMBL" id="SPUK01000005">
    <property type="protein sequence ID" value="TQV97382.1"/>
    <property type="molecule type" value="Genomic_DNA"/>
</dbReference>
<dbReference type="EC" id="3.2.1.14" evidence="4"/>
<keyword evidence="8" id="KW-0119">Carbohydrate metabolism</keyword>
<organism evidence="14 15">
    <name type="scientific">Cordyceps javanica</name>
    <dbReference type="NCBI Taxonomy" id="43265"/>
    <lineage>
        <taxon>Eukaryota</taxon>
        <taxon>Fungi</taxon>
        <taxon>Dikarya</taxon>
        <taxon>Ascomycota</taxon>
        <taxon>Pezizomycotina</taxon>
        <taxon>Sordariomycetes</taxon>
        <taxon>Hypocreomycetidae</taxon>
        <taxon>Hypocreales</taxon>
        <taxon>Cordycipitaceae</taxon>
        <taxon>Cordyceps</taxon>
    </lineage>
</organism>
<sequence>MSQSDTELYPRFTGLKDYNPGLQTWISIGGWSMNDANQPTASTFSDLAGSSSAQSAFFESLLSFLETYGFDGVDIDWEYPVAKERSGRPSDFANYVSFLKDLRSALGGSGHNYGLTLTLPSSYWYMQHFDIQQLEKTVDWFNVMTYDLHGTWDSTDRFIGPVVNAHTNLTEIDLTMDLFWRNNIKPSKIVMGLGFYGRSFTLTDPSCTAPGCPFSGGGKPGKCSNSAGTLMYSEIKEILDGGATPTLDKAAAVKQLVWDTDQWVSYDDDETFRMKMDYANGKCLGGTMVWAVSTDSSIGTAAEWEGAAPFCGRHGRVGEHYGCDESDRYEETYDSLGAGGESVCFSGYKSFCCTKPSPFQNCEWATKDHPWLHPFTCSTGCPAGKQIVAQDPTKAGLCSVGSAFYCCDSPVDEDSDSNADLNFCPGKDSAYFLSIQDTSTNNYDEDGNPADIIELYVYEDEIFTVPNNASPDSKKRELSIIEEILVIRRERRWDHHSNATNPGLKEICDAANSCFKIVEPELPEVQRLLRQIYESWESIGVERAIPDGDDEFALTLTARGRVRQVRFKDRKRNKVVTWRASTYYQVAALAGKGLKFFANGGAKKTAQTALCLVNAASFGARQLGRAYVSEHVTELQVPAMFAQSMLDFKYPDQSSITGVPSSYDWLTVFGDTGYMKMSWKDLGISQPQGLHGDTPLEALYNALGSKGSNADTKNLLICDARTNSVKASAWALHTNIISDERWRNASPGERLDFLNSIDQSLIPYMNSPEAQAALEYAYKAQQKIFAAMDTSPKIKGPGVSLQSLHKTWYERYFEAFNDNIQAFYQAKLEQELAAWQQVPQPYALYTALQRNKVKQMLCYTVVMCAANAHSRLDRRCSIKPQLHLCPSSQFGRRCVADAEVHHTAHRNRVLPPPSLQNVPLVTVVADFVPTPTYSIRSSSYKSGPESECRSSQHSSTSSSQRRKCPTGIYAHGQHIVNTHGSTHCERVFLISHPPATRSPPQSFHEPHTVLTSPSACLSIPYRNAKRTCVAEERPGIHHQADRAVSACLCLSLVNRQPR</sequence>
<dbReference type="Pfam" id="PF00704">
    <property type="entry name" value="Glyco_hydro_18"/>
    <property type="match status" value="1"/>
</dbReference>
<keyword evidence="10" id="KW-0624">Polysaccharide degradation</keyword>
<name>A0A545V6P8_9HYPO</name>
<dbReference type="STRING" id="43265.A0A545V6P8"/>
<feature type="domain" description="GH18" evidence="13">
    <location>
        <begin position="1"/>
        <end position="308"/>
    </location>
</feature>
<evidence type="ECO:0000256" key="5">
    <source>
        <dbReference type="ARBA" id="ARBA00022525"/>
    </source>
</evidence>
<dbReference type="InterPro" id="IPR017853">
    <property type="entry name" value="GH"/>
</dbReference>
<dbReference type="InterPro" id="IPR050314">
    <property type="entry name" value="Glycosyl_Hydrlase_18"/>
</dbReference>
<evidence type="ECO:0000313" key="14">
    <source>
        <dbReference type="EMBL" id="TQV97382.1"/>
    </source>
</evidence>
<keyword evidence="6 11" id="KW-0378">Hydrolase</keyword>
<dbReference type="PANTHER" id="PTHR11177">
    <property type="entry name" value="CHITINASE"/>
    <property type="match status" value="1"/>
</dbReference>
<dbReference type="GO" id="GO:0000272">
    <property type="term" value="P:polysaccharide catabolic process"/>
    <property type="evidence" value="ECO:0007669"/>
    <property type="project" value="UniProtKB-KW"/>
</dbReference>
<evidence type="ECO:0000259" key="13">
    <source>
        <dbReference type="PROSITE" id="PS51910"/>
    </source>
</evidence>
<dbReference type="AlphaFoldDB" id="A0A545V6P8"/>
<comment type="subcellular location">
    <subcellularLocation>
        <location evidence="2">Secreted</location>
    </subcellularLocation>
</comment>
<dbReference type="InterPro" id="IPR001223">
    <property type="entry name" value="Glyco_hydro18_cat"/>
</dbReference>
<evidence type="ECO:0000256" key="2">
    <source>
        <dbReference type="ARBA" id="ARBA00004613"/>
    </source>
</evidence>
<protein>
    <recommendedName>
        <fullName evidence="4">chitinase</fullName>
        <ecNumber evidence="4">3.2.1.14</ecNumber>
    </recommendedName>
</protein>
<dbReference type="InterPro" id="IPR011583">
    <property type="entry name" value="Chitinase_II/V-like_cat"/>
</dbReference>
<dbReference type="PROSITE" id="PS01095">
    <property type="entry name" value="GH18_1"/>
    <property type="match status" value="1"/>
</dbReference>
<gene>
    <name evidence="14" type="ORF">IF1G_04622</name>
</gene>
<dbReference type="Gene3D" id="3.10.50.10">
    <property type="match status" value="1"/>
</dbReference>
<dbReference type="GO" id="GO:0006032">
    <property type="term" value="P:chitin catabolic process"/>
    <property type="evidence" value="ECO:0007669"/>
    <property type="project" value="UniProtKB-KW"/>
</dbReference>
<proteinExistence type="inferred from homology"/>
<dbReference type="InterPro" id="IPR001579">
    <property type="entry name" value="Glyco_hydro_18_chit_AS"/>
</dbReference>
<evidence type="ECO:0000313" key="15">
    <source>
        <dbReference type="Proteomes" id="UP000315783"/>
    </source>
</evidence>
<keyword evidence="15" id="KW-1185">Reference proteome</keyword>
<evidence type="ECO:0000256" key="3">
    <source>
        <dbReference type="ARBA" id="ARBA00008682"/>
    </source>
</evidence>